<organism evidence="1 2">
    <name type="scientific">Babesia bovis</name>
    <dbReference type="NCBI Taxonomy" id="5865"/>
    <lineage>
        <taxon>Eukaryota</taxon>
        <taxon>Sar</taxon>
        <taxon>Alveolata</taxon>
        <taxon>Apicomplexa</taxon>
        <taxon>Aconoidasida</taxon>
        <taxon>Piroplasmida</taxon>
        <taxon>Babesiidae</taxon>
        <taxon>Babesia</taxon>
    </lineage>
</organism>
<dbReference type="InParanoid" id="A7AS52"/>
<dbReference type="RefSeq" id="XP_001610939.1">
    <property type="nucleotide sequence ID" value="XM_001610889.1"/>
</dbReference>
<dbReference type="KEGG" id="bbo:BBOV_IV010170"/>
<accession>A7AS52</accession>
<dbReference type="VEuPathDB" id="PiroplasmaDB:BBOV_IV010170"/>
<proteinExistence type="predicted"/>
<reference evidence="2" key="2">
    <citation type="journal article" date="2020" name="Data Brief">
        <title>Transcriptome dataset of Babesia bovis life stages within vertebrate and invertebrate hosts.</title>
        <authorList>
            <person name="Ueti M.W."/>
            <person name="Johnson W.C."/>
            <person name="Kappmeyer L.S."/>
            <person name="Herndon D.R."/>
            <person name="Mousel M.R."/>
            <person name="Reif K.E."/>
            <person name="Taus N.S."/>
            <person name="Ifeonu O.O."/>
            <person name="Silva J.C."/>
            <person name="Suarez C.E."/>
            <person name="Brayton K.A."/>
        </authorList>
    </citation>
    <scope>NUCLEOTIDE SEQUENCE [LARGE SCALE GENOMIC DNA]</scope>
</reference>
<protein>
    <submittedName>
        <fullName evidence="1">Uncharacterized protein</fullName>
    </submittedName>
</protein>
<reference evidence="2" key="3">
    <citation type="journal article" date="2021" name="Int. J. Parasitol.">
        <title>Comparative analysis of gene expression between Babesia bovis blood stages and kinetes allowed by improved genome annotation.</title>
        <authorList>
            <person name="Ueti M.W."/>
            <person name="Johnson W.C."/>
            <person name="Kappmeyer L.S."/>
            <person name="Herndon D.R."/>
            <person name="Mousel M.R."/>
            <person name="Reif K.E."/>
            <person name="Taus N.S."/>
            <person name="Ifeonu O.O."/>
            <person name="Silva J.C."/>
            <person name="Suarez C.E."/>
            <person name="Brayton K.A."/>
        </authorList>
    </citation>
    <scope>NUCLEOTIDE SEQUENCE [LARGE SCALE GENOMIC DNA]</scope>
</reference>
<dbReference type="EMBL" id="AAXT01000002">
    <property type="protein sequence ID" value="EDO07371.1"/>
    <property type="molecule type" value="Genomic_DNA"/>
</dbReference>
<evidence type="ECO:0000313" key="2">
    <source>
        <dbReference type="Proteomes" id="UP000002173"/>
    </source>
</evidence>
<evidence type="ECO:0000313" key="1">
    <source>
        <dbReference type="EMBL" id="EDO07371.1"/>
    </source>
</evidence>
<dbReference type="Proteomes" id="UP000002173">
    <property type="component" value="Unassembled WGS sequence"/>
</dbReference>
<dbReference type="OMA" id="RIFAWIQ"/>
<gene>
    <name evidence="1" type="ORF">BBOV_IV010170</name>
</gene>
<keyword evidence="2" id="KW-1185">Reference proteome</keyword>
<comment type="caution">
    <text evidence="1">The sequence shown here is derived from an EMBL/GenBank/DDBJ whole genome shotgun (WGS) entry which is preliminary data.</text>
</comment>
<dbReference type="GeneID" id="5479173"/>
<sequence>MDEYQNQLFAASLAEDPRLPYAINVKNAALLYEVFQRVGALDIHFGLQQDVNYFDYPLSHRTHSVNKSDKGGLNVELSNRYSSLNSKYRGGTVIEEPVTKIFSVDEKFRSRLLDREKLMCGPSSERHSNVVEQDITNADAGDDDINEADTVDHHVETVTEKEQLLNTVECKSIEINKQFSNGKSVRFPSVETNVSEASVHSPNAPTVKEYNSPRHTTKLEESQISVIDSPGNSLPEKSDELMYAESLRISKLNWGGHQPTESWDVQQGTDCQLMKQCEDVTKNCLLRENVPTKRLRFAVWFERWLLPNIKASATILRDTFLQCSGGVEQYFTPLKLVRPNKKFNQVFLSSLEYAILKDDLTRSYFYITDDHKEHMMLRELDDFRRFNMRKRITFDEFCRHFHPYISRNPEDYMRNKDVDTADEALQRRALQIILQKNLYGLSIEKPNEFFNKQCILKPFQILEPIPKK</sequence>
<dbReference type="AlphaFoldDB" id="A7AS52"/>
<name>A7AS52_BABBO</name>
<reference evidence="1 2" key="1">
    <citation type="journal article" date="2007" name="PLoS Pathog.">
        <title>Genome sequence of Babesia bovis and comparative analysis of apicomplexan hemoprotozoa.</title>
        <authorList>
            <person name="Brayton K.A."/>
            <person name="Lau A.O.T."/>
            <person name="Herndon D.R."/>
            <person name="Hannick L."/>
            <person name="Kappmeyer L.S."/>
            <person name="Berens S.J."/>
            <person name="Bidwell S.L."/>
            <person name="Brown W.C."/>
            <person name="Crabtree J."/>
            <person name="Fadrosh D."/>
            <person name="Feldblum T."/>
            <person name="Forberger H.A."/>
            <person name="Haas B.J."/>
            <person name="Howell J.M."/>
            <person name="Khouri H."/>
            <person name="Koo H."/>
            <person name="Mann D.J."/>
            <person name="Norimine J."/>
            <person name="Paulsen I.T."/>
            <person name="Radune D."/>
            <person name="Ren Q."/>
            <person name="Smith R.K. Jr."/>
            <person name="Suarez C.E."/>
            <person name="White O."/>
            <person name="Wortman J.R."/>
            <person name="Knowles D.P. Jr."/>
            <person name="McElwain T.F."/>
            <person name="Nene V.M."/>
        </authorList>
    </citation>
    <scope>NUCLEOTIDE SEQUENCE [LARGE SCALE GENOMIC DNA]</scope>
    <source>
        <strain evidence="1">T2Bo</strain>
    </source>
</reference>